<evidence type="ECO:0000259" key="3">
    <source>
        <dbReference type="PROSITE" id="PS51352"/>
    </source>
</evidence>
<feature type="transmembrane region" description="Helical" evidence="2">
    <location>
        <begin position="21"/>
        <end position="41"/>
    </location>
</feature>
<dbReference type="CDD" id="cd02981">
    <property type="entry name" value="PDI_b_family"/>
    <property type="match status" value="1"/>
</dbReference>
<evidence type="ECO:0000256" key="2">
    <source>
        <dbReference type="SAM" id="Phobius"/>
    </source>
</evidence>
<dbReference type="Gene3D" id="3.40.30.10">
    <property type="entry name" value="Glutaredoxin"/>
    <property type="match status" value="2"/>
</dbReference>
<dbReference type="AlphaFoldDB" id="H3CS45"/>
<dbReference type="CDD" id="cd02995">
    <property type="entry name" value="PDI_a_PDI_a'_C"/>
    <property type="match status" value="1"/>
</dbReference>
<dbReference type="CDD" id="cd03006">
    <property type="entry name" value="PDI_a_EFP1_N"/>
    <property type="match status" value="1"/>
</dbReference>
<keyword evidence="2" id="KW-1133">Transmembrane helix</keyword>
<evidence type="ECO:0000313" key="5">
    <source>
        <dbReference type="Proteomes" id="UP000007303"/>
    </source>
</evidence>
<dbReference type="HOGENOM" id="CLU_010764_1_0_1"/>
<dbReference type="PROSITE" id="PS51352">
    <property type="entry name" value="THIOREDOXIN_2"/>
    <property type="match status" value="1"/>
</dbReference>
<dbReference type="OMA" id="VIYLYHQ"/>
<keyword evidence="1" id="KW-0175">Coiled coil</keyword>
<dbReference type="SUPFAM" id="SSF52833">
    <property type="entry name" value="Thioredoxin-like"/>
    <property type="match status" value="2"/>
</dbReference>
<dbReference type="Pfam" id="PF26234">
    <property type="entry name" value="TXNDC11_2nd"/>
    <property type="match status" value="2"/>
</dbReference>
<feature type="domain" description="Thioredoxin" evidence="3">
    <location>
        <begin position="53"/>
        <end position="175"/>
    </location>
</feature>
<reference evidence="5" key="1">
    <citation type="journal article" date="2004" name="Nature">
        <title>Genome duplication in the teleost fish Tetraodon nigroviridis reveals the early vertebrate proto-karyotype.</title>
        <authorList>
            <person name="Jaillon O."/>
            <person name="Aury J.-M."/>
            <person name="Brunet F."/>
            <person name="Petit J.-L."/>
            <person name="Stange-Thomann N."/>
            <person name="Mauceli E."/>
            <person name="Bouneau L."/>
            <person name="Fischer C."/>
            <person name="Ozouf-Costaz C."/>
            <person name="Bernot A."/>
            <person name="Nicaud S."/>
            <person name="Jaffe D."/>
            <person name="Fisher S."/>
            <person name="Lutfalla G."/>
            <person name="Dossat C."/>
            <person name="Segurens B."/>
            <person name="Dasilva C."/>
            <person name="Salanoubat M."/>
            <person name="Levy M."/>
            <person name="Boudet N."/>
            <person name="Castellano S."/>
            <person name="Anthouard V."/>
            <person name="Jubin C."/>
            <person name="Castelli V."/>
            <person name="Katinka M."/>
            <person name="Vacherie B."/>
            <person name="Biemont C."/>
            <person name="Skalli Z."/>
            <person name="Cattolico L."/>
            <person name="Poulain J."/>
            <person name="De Berardinis V."/>
            <person name="Cruaud C."/>
            <person name="Duprat S."/>
            <person name="Brottier P."/>
            <person name="Coutanceau J.-P."/>
            <person name="Gouzy J."/>
            <person name="Parra G."/>
            <person name="Lardier G."/>
            <person name="Chapple C."/>
            <person name="McKernan K.J."/>
            <person name="McEwan P."/>
            <person name="Bosak S."/>
            <person name="Kellis M."/>
            <person name="Volff J.-N."/>
            <person name="Guigo R."/>
            <person name="Zody M.C."/>
            <person name="Mesirov J."/>
            <person name="Lindblad-Toh K."/>
            <person name="Birren B."/>
            <person name="Nusbaum C."/>
            <person name="Kahn D."/>
            <person name="Robinson-Rechavi M."/>
            <person name="Laudet V."/>
            <person name="Schachter V."/>
            <person name="Quetier F."/>
            <person name="Saurin W."/>
            <person name="Scarpelli C."/>
            <person name="Wincker P."/>
            <person name="Lander E.S."/>
            <person name="Weissenbach J."/>
            <person name="Roest Crollius H."/>
        </authorList>
    </citation>
    <scope>NUCLEOTIDE SEQUENCE [LARGE SCALE GENOMIC DNA]</scope>
</reference>
<dbReference type="FunCoup" id="H3CS45">
    <property type="interactions" value="1279"/>
</dbReference>
<reference evidence="4" key="2">
    <citation type="submission" date="2025-08" db="UniProtKB">
        <authorList>
            <consortium name="Ensembl"/>
        </authorList>
    </citation>
    <scope>IDENTIFICATION</scope>
</reference>
<protein>
    <submittedName>
        <fullName evidence="4">Thioredoxin domain containing 11</fullName>
    </submittedName>
</protein>
<dbReference type="Proteomes" id="UP000007303">
    <property type="component" value="Unassembled WGS sequence"/>
</dbReference>
<keyword evidence="2" id="KW-0472">Membrane</keyword>
<dbReference type="Pfam" id="PF00085">
    <property type="entry name" value="Thioredoxin"/>
    <property type="match status" value="2"/>
</dbReference>
<organism evidence="4 5">
    <name type="scientific">Tetraodon nigroviridis</name>
    <name type="common">Spotted green pufferfish</name>
    <name type="synonym">Chelonodon nigroviridis</name>
    <dbReference type="NCBI Taxonomy" id="99883"/>
    <lineage>
        <taxon>Eukaryota</taxon>
        <taxon>Metazoa</taxon>
        <taxon>Chordata</taxon>
        <taxon>Craniata</taxon>
        <taxon>Vertebrata</taxon>
        <taxon>Euteleostomi</taxon>
        <taxon>Actinopterygii</taxon>
        <taxon>Neopterygii</taxon>
        <taxon>Teleostei</taxon>
        <taxon>Neoteleostei</taxon>
        <taxon>Acanthomorphata</taxon>
        <taxon>Eupercaria</taxon>
        <taxon>Tetraodontiformes</taxon>
        <taxon>Tetradontoidea</taxon>
        <taxon>Tetraodontidae</taxon>
        <taxon>Tetraodon</taxon>
    </lineage>
</organism>
<dbReference type="Ensembl" id="ENSTNIT00000011261.1">
    <property type="protein sequence ID" value="ENSTNIP00000011079.1"/>
    <property type="gene ID" value="ENSTNIG00000008249.1"/>
</dbReference>
<sequence length="796" mass="89624">MLRRVRQSLRQLLLLMARRPALLGGTIVLGVLLVLAVKFTYSRAKDVVAPPPPPVRFFAPDAPVVDLYMGQVDQVERLRSVAEVSLVFFYAPWCAHSMAARQELQQVAKKLARQVQFVAVNCWWSQGRCRRQNHFFQFPTIHLFYRRFGPIEYKGPFVAPYMESFILRVITPLTYLPSRARLKDFLSNHEPRVVGFFQFNSSPQPPGYITYLLSALQALKRGFHGVALFGVVTNKQVAEVISLTDDESVYLSRRLNSSLIFPRRELNFTSESICNWVFEHHEDVLRWLQPPGTKSRLLERELTKGPALLLFLPYDPLGSASDLLQQVGDIAVRYHSCENDGSSPGGSGASGSSCCQSFPLPESGGGVCEVCLSTPGSSSCSSLPFVVQAPLGRCCLQGEDAPRCSDSRGNYSPFSRFRACCRRADPRRNRSEAKEVADRRRSAPAPRTSITGLRCQTNRTLRFYVLDVALNWPLAVRLGAAEGSRNASLTPQGAHGPFAAIVDLKDEVHYVLHRSPLSTLTESLEAFIRNFSAPYSLLQRHLVGEGDRRAPPRPLITELTTTSFLPHVMDVQKDVLLFYYTQWCGFCSALNHVVIQLARLLQGNGAIAVARVNVARNDLPWEFMVDHVPSILLFPKYRKHFSVKYPDDLPINLPNLLRFVLQHSGSVDYAEKPLAASAEAGASGPDAIFRAEFLALQQEVQILRHAREHLSQQLAQLWRNNRRLKLDTRSLEAQNAKLQRERESLEEQHRQKSRQLVEAVRRLQELADTSENLLNENALLRVLLRALKDRAEAKGK</sequence>
<dbReference type="PANTHER" id="PTHR46497:SF1">
    <property type="entry name" value="THIOREDOXIN DOMAIN-CONTAINING PROTEIN 11"/>
    <property type="match status" value="1"/>
</dbReference>
<feature type="coiled-coil region" evidence="1">
    <location>
        <begin position="721"/>
        <end position="790"/>
    </location>
</feature>
<proteinExistence type="predicted"/>
<keyword evidence="2" id="KW-0812">Transmembrane</keyword>
<accession>H3CS45</accession>
<dbReference type="GeneTree" id="ENSGT00390000016020"/>
<evidence type="ECO:0000313" key="4">
    <source>
        <dbReference type="Ensembl" id="ENSTNIP00000011079.1"/>
    </source>
</evidence>
<keyword evidence="5" id="KW-1185">Reference proteome</keyword>
<reference evidence="4" key="3">
    <citation type="submission" date="2025-09" db="UniProtKB">
        <authorList>
            <consortium name="Ensembl"/>
        </authorList>
    </citation>
    <scope>IDENTIFICATION</scope>
</reference>
<dbReference type="STRING" id="99883.ENSTNIP00000011079"/>
<dbReference type="InterPro" id="IPR052792">
    <property type="entry name" value="Thioredoxin_dom-contain_11"/>
</dbReference>
<dbReference type="InParanoid" id="H3CS45"/>
<dbReference type="InterPro" id="IPR058777">
    <property type="entry name" value="TXNDC11_thioredoxin"/>
</dbReference>
<evidence type="ECO:0000256" key="1">
    <source>
        <dbReference type="SAM" id="Coils"/>
    </source>
</evidence>
<dbReference type="InterPro" id="IPR036249">
    <property type="entry name" value="Thioredoxin-like_sf"/>
</dbReference>
<dbReference type="PANTHER" id="PTHR46497">
    <property type="entry name" value="THIOREDOXIN DOMAIN-CONTAINING PROTEIN 11"/>
    <property type="match status" value="1"/>
</dbReference>
<dbReference type="InterPro" id="IPR013766">
    <property type="entry name" value="Thioredoxin_domain"/>
</dbReference>
<name>H3CS45_TETNG</name>